<dbReference type="OrthoDB" id="5243844at2"/>
<gene>
    <name evidence="5" type="ORF">CLV40_11792</name>
</gene>
<comment type="caution">
    <text evidence="5">The sequence shown here is derived from an EMBL/GenBank/DDBJ whole genome shotgun (WGS) entry which is preliminary data.</text>
</comment>
<keyword evidence="6" id="KW-1185">Reference proteome</keyword>
<feature type="domain" description="HTH gntR-type" evidence="4">
    <location>
        <begin position="23"/>
        <end position="90"/>
    </location>
</feature>
<dbReference type="CDD" id="cd07377">
    <property type="entry name" value="WHTH_GntR"/>
    <property type="match status" value="1"/>
</dbReference>
<dbReference type="PANTHER" id="PTHR43537:SF45">
    <property type="entry name" value="GNTR FAMILY REGULATORY PROTEIN"/>
    <property type="match status" value="1"/>
</dbReference>
<keyword evidence="3" id="KW-0804">Transcription</keyword>
<dbReference type="InterPro" id="IPR011711">
    <property type="entry name" value="GntR_C"/>
</dbReference>
<dbReference type="Gene3D" id="1.10.10.10">
    <property type="entry name" value="Winged helix-like DNA-binding domain superfamily/Winged helix DNA-binding domain"/>
    <property type="match status" value="1"/>
</dbReference>
<dbReference type="InterPro" id="IPR036388">
    <property type="entry name" value="WH-like_DNA-bd_sf"/>
</dbReference>
<dbReference type="Pfam" id="PF00392">
    <property type="entry name" value="GntR"/>
    <property type="match status" value="1"/>
</dbReference>
<evidence type="ECO:0000256" key="3">
    <source>
        <dbReference type="ARBA" id="ARBA00023163"/>
    </source>
</evidence>
<keyword evidence="1" id="KW-0805">Transcription regulation</keyword>
<dbReference type="EMBL" id="PTIX01000017">
    <property type="protein sequence ID" value="PPK64853.1"/>
    <property type="molecule type" value="Genomic_DNA"/>
</dbReference>
<dbReference type="GO" id="GO:0003700">
    <property type="term" value="F:DNA-binding transcription factor activity"/>
    <property type="evidence" value="ECO:0007669"/>
    <property type="project" value="InterPro"/>
</dbReference>
<keyword evidence="2 5" id="KW-0238">DNA-binding</keyword>
<dbReference type="SMART" id="SM00895">
    <property type="entry name" value="FCD"/>
    <property type="match status" value="1"/>
</dbReference>
<dbReference type="InterPro" id="IPR036390">
    <property type="entry name" value="WH_DNA-bd_sf"/>
</dbReference>
<name>A0A2S6GI38_9PSEU</name>
<organism evidence="5 6">
    <name type="scientific">Actinokineospora auranticolor</name>
    <dbReference type="NCBI Taxonomy" id="155976"/>
    <lineage>
        <taxon>Bacteria</taxon>
        <taxon>Bacillati</taxon>
        <taxon>Actinomycetota</taxon>
        <taxon>Actinomycetes</taxon>
        <taxon>Pseudonocardiales</taxon>
        <taxon>Pseudonocardiaceae</taxon>
        <taxon>Actinokineospora</taxon>
    </lineage>
</organism>
<proteinExistence type="predicted"/>
<dbReference type="PANTHER" id="PTHR43537">
    <property type="entry name" value="TRANSCRIPTIONAL REGULATOR, GNTR FAMILY"/>
    <property type="match status" value="1"/>
</dbReference>
<dbReference type="SUPFAM" id="SSF48008">
    <property type="entry name" value="GntR ligand-binding domain-like"/>
    <property type="match status" value="1"/>
</dbReference>
<dbReference type="InterPro" id="IPR000524">
    <property type="entry name" value="Tscrpt_reg_HTH_GntR"/>
</dbReference>
<evidence type="ECO:0000259" key="4">
    <source>
        <dbReference type="PROSITE" id="PS50949"/>
    </source>
</evidence>
<dbReference type="AlphaFoldDB" id="A0A2S6GI38"/>
<accession>A0A2S6GI38</accession>
<dbReference type="Pfam" id="PF07729">
    <property type="entry name" value="FCD"/>
    <property type="match status" value="1"/>
</dbReference>
<evidence type="ECO:0000313" key="6">
    <source>
        <dbReference type="Proteomes" id="UP000239203"/>
    </source>
</evidence>
<dbReference type="SUPFAM" id="SSF46785">
    <property type="entry name" value="Winged helix' DNA-binding domain"/>
    <property type="match status" value="1"/>
</dbReference>
<evidence type="ECO:0000256" key="1">
    <source>
        <dbReference type="ARBA" id="ARBA00023015"/>
    </source>
</evidence>
<evidence type="ECO:0000256" key="2">
    <source>
        <dbReference type="ARBA" id="ARBA00023125"/>
    </source>
</evidence>
<protein>
    <submittedName>
        <fullName evidence="5">DNA-binding GntR family transcriptional regulator</fullName>
    </submittedName>
</protein>
<evidence type="ECO:0000313" key="5">
    <source>
        <dbReference type="EMBL" id="PPK64853.1"/>
    </source>
</evidence>
<dbReference type="Gene3D" id="1.20.120.530">
    <property type="entry name" value="GntR ligand-binding domain-like"/>
    <property type="match status" value="1"/>
</dbReference>
<dbReference type="PROSITE" id="PS50949">
    <property type="entry name" value="HTH_GNTR"/>
    <property type="match status" value="1"/>
</dbReference>
<dbReference type="Proteomes" id="UP000239203">
    <property type="component" value="Unassembled WGS sequence"/>
</dbReference>
<sequence length="234" mass="25936">MTGTPSSDWLAPLSADSVALGRASTAQRVADILRTRVLEGDLRPGLRLSEELIGQALGVSRNTLREAFRLLTHERLLVHEHSRGVFVRTPDTADVVDLYAARRIIEGGALARWPSADDAARERVRAAVRYQREAAEAQRWDDVATGNIAFHQAVTGLAGSARLDEEVRRLLAELRLMFHHMGDPREFHEDYVRLNREILALLEAGEVAAAGDRLAAYFGVAERHLVSRMRESGA</sequence>
<dbReference type="SMART" id="SM00345">
    <property type="entry name" value="HTH_GNTR"/>
    <property type="match status" value="1"/>
</dbReference>
<dbReference type="InterPro" id="IPR008920">
    <property type="entry name" value="TF_FadR/GntR_C"/>
</dbReference>
<dbReference type="GO" id="GO:0003677">
    <property type="term" value="F:DNA binding"/>
    <property type="evidence" value="ECO:0007669"/>
    <property type="project" value="UniProtKB-KW"/>
</dbReference>
<dbReference type="RefSeq" id="WP_104481620.1">
    <property type="nucleotide sequence ID" value="NZ_CP154825.1"/>
</dbReference>
<reference evidence="5 6" key="1">
    <citation type="submission" date="2018-02" db="EMBL/GenBank/DDBJ databases">
        <title>Genomic Encyclopedia of Archaeal and Bacterial Type Strains, Phase II (KMG-II): from individual species to whole genera.</title>
        <authorList>
            <person name="Goeker M."/>
        </authorList>
    </citation>
    <scope>NUCLEOTIDE SEQUENCE [LARGE SCALE GENOMIC DNA]</scope>
    <source>
        <strain evidence="5 6">YU 961-1</strain>
    </source>
</reference>